<dbReference type="InterPro" id="IPR036163">
    <property type="entry name" value="HMA_dom_sf"/>
</dbReference>
<evidence type="ECO:0000259" key="7">
    <source>
        <dbReference type="PROSITE" id="PS50846"/>
    </source>
</evidence>
<feature type="domain" description="HMA" evidence="7">
    <location>
        <begin position="6"/>
        <end position="73"/>
    </location>
</feature>
<dbReference type="PANTHER" id="PTHR10003">
    <property type="entry name" value="SUPEROXIDE DISMUTASE CU-ZN -RELATED"/>
    <property type="match status" value="1"/>
</dbReference>
<dbReference type="SUPFAM" id="SSF49329">
    <property type="entry name" value="Cu,Zn superoxide dismutase-like"/>
    <property type="match status" value="1"/>
</dbReference>
<evidence type="ECO:0000256" key="4">
    <source>
        <dbReference type="ARBA" id="ARBA00016103"/>
    </source>
</evidence>
<dbReference type="InterPro" id="IPR036423">
    <property type="entry name" value="SOD-like_Cu/Zn_dom_sf"/>
</dbReference>
<evidence type="ECO:0000313" key="8">
    <source>
        <dbReference type="EMBL" id="KAK7736853.1"/>
    </source>
</evidence>
<dbReference type="SUPFAM" id="SSF55008">
    <property type="entry name" value="HMA, heavy metal-associated domain"/>
    <property type="match status" value="1"/>
</dbReference>
<dbReference type="InterPro" id="IPR006121">
    <property type="entry name" value="HMA_dom"/>
</dbReference>
<evidence type="ECO:0000256" key="2">
    <source>
        <dbReference type="ARBA" id="ARBA00003917"/>
    </source>
</evidence>
<dbReference type="Pfam" id="PF00403">
    <property type="entry name" value="HMA"/>
    <property type="match status" value="1"/>
</dbReference>
<reference evidence="8 9" key="1">
    <citation type="submission" date="2024-02" db="EMBL/GenBank/DDBJ databases">
        <title>De novo assembly and annotation of 12 fungi associated with fruit tree decline syndrome in Ontario, Canada.</title>
        <authorList>
            <person name="Sulman M."/>
            <person name="Ellouze W."/>
            <person name="Ilyukhin E."/>
        </authorList>
    </citation>
    <scope>NUCLEOTIDE SEQUENCE [LARGE SCALE GENOMIC DNA]</scope>
    <source>
        <strain evidence="8 9">M169</strain>
    </source>
</reference>
<comment type="cofactor">
    <cofactor evidence="1">
        <name>Cu(2+)</name>
        <dbReference type="ChEBI" id="CHEBI:29036"/>
    </cofactor>
</comment>
<dbReference type="InterPro" id="IPR001424">
    <property type="entry name" value="SOD_Cu_Zn_dom"/>
</dbReference>
<name>A0ABR1PHC5_DIAER</name>
<dbReference type="Gene3D" id="2.60.40.200">
    <property type="entry name" value="Superoxide dismutase, copper/zinc binding domain"/>
    <property type="match status" value="1"/>
</dbReference>
<protein>
    <recommendedName>
        <fullName evidence="4">Superoxide dismutase 1 copper chaperone</fullName>
    </recommendedName>
    <alternativeName>
        <fullName evidence="6">Superoxide dismutase copper chaperone</fullName>
    </alternativeName>
</protein>
<comment type="similarity">
    <text evidence="5">In the C-terminal section; belongs to the Cu-Zn superoxide dismutase family.</text>
</comment>
<keyword evidence="9" id="KW-1185">Reference proteome</keyword>
<evidence type="ECO:0000256" key="6">
    <source>
        <dbReference type="ARBA" id="ARBA00032899"/>
    </source>
</evidence>
<accession>A0ABR1PHC5</accession>
<dbReference type="EMBL" id="JAKNSF020000009">
    <property type="protein sequence ID" value="KAK7736853.1"/>
    <property type="molecule type" value="Genomic_DNA"/>
</dbReference>
<dbReference type="InterPro" id="IPR024134">
    <property type="entry name" value="SOD_Cu/Zn_/chaperone"/>
</dbReference>
<proteinExistence type="inferred from homology"/>
<dbReference type="CDD" id="cd00371">
    <property type="entry name" value="HMA"/>
    <property type="match status" value="1"/>
</dbReference>
<dbReference type="PROSITE" id="PS50846">
    <property type="entry name" value="HMA_2"/>
    <property type="match status" value="1"/>
</dbReference>
<sequence>MTVDQKFEALFAVPMTCEGCVKDVSDSLYKVAGISKVEANLKDQLVRVEGTGSAVSILETYAQLKEERDQVPDHQKNREVRGLARMVEVSKTVTLVDLTLRGVEPGTYRATIREYGNLADGASSTGPVWKGDLTSQPDEKDQVRGELGNVEIGSDGRGSIFLDRPFQVWEVIGHAFVVTRQDDVGGKALQNDENTVVGVIARSAGVWDNDKTVCSCTGKTLWEERKDEIKNGML</sequence>
<organism evidence="8 9">
    <name type="scientific">Diaporthe eres</name>
    <name type="common">Phomopsis oblonga</name>
    <dbReference type="NCBI Taxonomy" id="83184"/>
    <lineage>
        <taxon>Eukaryota</taxon>
        <taxon>Fungi</taxon>
        <taxon>Dikarya</taxon>
        <taxon>Ascomycota</taxon>
        <taxon>Pezizomycotina</taxon>
        <taxon>Sordariomycetes</taxon>
        <taxon>Sordariomycetidae</taxon>
        <taxon>Diaporthales</taxon>
        <taxon>Diaporthaceae</taxon>
        <taxon>Diaporthe</taxon>
        <taxon>Diaporthe eres species complex</taxon>
    </lineage>
</organism>
<evidence type="ECO:0000256" key="3">
    <source>
        <dbReference type="ARBA" id="ARBA00010636"/>
    </source>
</evidence>
<evidence type="ECO:0000256" key="1">
    <source>
        <dbReference type="ARBA" id="ARBA00001973"/>
    </source>
</evidence>
<comment type="function">
    <text evidence="2">Destroys radicals which are normally produced within the cells and which are toxic to biological systems.</text>
</comment>
<gene>
    <name evidence="8" type="primary">CCS1</name>
    <name evidence="8" type="ORF">SLS63_003202</name>
</gene>
<dbReference type="Proteomes" id="UP001430848">
    <property type="component" value="Unassembled WGS sequence"/>
</dbReference>
<evidence type="ECO:0000256" key="5">
    <source>
        <dbReference type="ARBA" id="ARBA00025798"/>
    </source>
</evidence>
<comment type="caution">
    <text evidence="8">The sequence shown here is derived from an EMBL/GenBank/DDBJ whole genome shotgun (WGS) entry which is preliminary data.</text>
</comment>
<comment type="similarity">
    <text evidence="3">Belongs to the CCS1 family.</text>
</comment>
<dbReference type="Pfam" id="PF00080">
    <property type="entry name" value="Sod_Cu"/>
    <property type="match status" value="1"/>
</dbReference>
<evidence type="ECO:0000313" key="9">
    <source>
        <dbReference type="Proteomes" id="UP001430848"/>
    </source>
</evidence>